<evidence type="ECO:0000313" key="2">
    <source>
        <dbReference type="EMBL" id="VEL13798.1"/>
    </source>
</evidence>
<dbReference type="Proteomes" id="UP000784294">
    <property type="component" value="Unassembled WGS sequence"/>
</dbReference>
<name>A0A3S5A377_9PLAT</name>
<dbReference type="AlphaFoldDB" id="A0A3S5A377"/>
<accession>A0A3S5A377</accession>
<keyword evidence="1" id="KW-0812">Transmembrane</keyword>
<gene>
    <name evidence="2" type="ORF">PXEA_LOCUS7238</name>
</gene>
<organism evidence="2 3">
    <name type="scientific">Protopolystoma xenopodis</name>
    <dbReference type="NCBI Taxonomy" id="117903"/>
    <lineage>
        <taxon>Eukaryota</taxon>
        <taxon>Metazoa</taxon>
        <taxon>Spiralia</taxon>
        <taxon>Lophotrochozoa</taxon>
        <taxon>Platyhelminthes</taxon>
        <taxon>Monogenea</taxon>
        <taxon>Polyopisthocotylea</taxon>
        <taxon>Polystomatidea</taxon>
        <taxon>Polystomatidae</taxon>
        <taxon>Protopolystoma</taxon>
    </lineage>
</organism>
<protein>
    <submittedName>
        <fullName evidence="2">Uncharacterized protein</fullName>
    </submittedName>
</protein>
<dbReference type="OrthoDB" id="10254455at2759"/>
<keyword evidence="3" id="KW-1185">Reference proteome</keyword>
<keyword evidence="1" id="KW-0472">Membrane</keyword>
<proteinExistence type="predicted"/>
<comment type="caution">
    <text evidence="2">The sequence shown here is derived from an EMBL/GenBank/DDBJ whole genome shotgun (WGS) entry which is preliminary data.</text>
</comment>
<keyword evidence="1" id="KW-1133">Transmembrane helix</keyword>
<feature type="transmembrane region" description="Helical" evidence="1">
    <location>
        <begin position="165"/>
        <end position="188"/>
    </location>
</feature>
<reference evidence="2" key="1">
    <citation type="submission" date="2018-11" db="EMBL/GenBank/DDBJ databases">
        <authorList>
            <consortium name="Pathogen Informatics"/>
        </authorList>
    </citation>
    <scope>NUCLEOTIDE SEQUENCE</scope>
</reference>
<evidence type="ECO:0000313" key="3">
    <source>
        <dbReference type="Proteomes" id="UP000784294"/>
    </source>
</evidence>
<dbReference type="EMBL" id="CAAALY010018982">
    <property type="protein sequence ID" value="VEL13798.1"/>
    <property type="molecule type" value="Genomic_DNA"/>
</dbReference>
<sequence>MLSWCFFGLHGRPFGIRRRFVFPLACFTLLSFAGLIHQSPCFRQQQYLHPLWLNQPLIAVCTWSSRLELILSICLLPIHLLFLADQARIQPSRLLCCLFHNLTTTGKKFRRFLTWFSCIFGHTVIVRRLIDSDTHMLLSPRTYPKATTDAGTKVGTIPLPPRIDVFVDLVCLATAQIANIVLHLTFLFMLIPPFFLWLASSFASAVYAAYSFAVCAYLLTSVEIRLR</sequence>
<evidence type="ECO:0000256" key="1">
    <source>
        <dbReference type="SAM" id="Phobius"/>
    </source>
</evidence>
<feature type="transmembrane region" description="Helical" evidence="1">
    <location>
        <begin position="57"/>
        <end position="84"/>
    </location>
</feature>
<feature type="transmembrane region" description="Helical" evidence="1">
    <location>
        <begin position="194"/>
        <end position="219"/>
    </location>
</feature>
<feature type="transmembrane region" description="Helical" evidence="1">
    <location>
        <begin position="20"/>
        <end position="37"/>
    </location>
</feature>